<evidence type="ECO:0000256" key="2">
    <source>
        <dbReference type="PROSITE-ProRule" id="PRU00708"/>
    </source>
</evidence>
<keyword evidence="5" id="KW-1185">Reference proteome</keyword>
<protein>
    <recommendedName>
        <fullName evidence="6">Pentacotripeptide-repeat region of PRORP domain-containing protein</fullName>
    </recommendedName>
</protein>
<dbReference type="PANTHER" id="PTHR47447">
    <property type="entry name" value="OS03G0856100 PROTEIN"/>
    <property type="match status" value="1"/>
</dbReference>
<evidence type="ECO:0008006" key="6">
    <source>
        <dbReference type="Google" id="ProtNLM"/>
    </source>
</evidence>
<keyword evidence="1" id="KW-0677">Repeat</keyword>
<evidence type="ECO:0000256" key="3">
    <source>
        <dbReference type="SAM" id="MobiDB-lite"/>
    </source>
</evidence>
<dbReference type="InterPro" id="IPR011990">
    <property type="entry name" value="TPR-like_helical_dom_sf"/>
</dbReference>
<feature type="repeat" description="PPR" evidence="2">
    <location>
        <begin position="105"/>
        <end position="139"/>
    </location>
</feature>
<dbReference type="PROSITE" id="PS51375">
    <property type="entry name" value="PPR"/>
    <property type="match status" value="3"/>
</dbReference>
<reference evidence="4" key="1">
    <citation type="submission" date="2023-10" db="EMBL/GenBank/DDBJ databases">
        <authorList>
            <person name="Chen Y."/>
            <person name="Shah S."/>
            <person name="Dougan E. K."/>
            <person name="Thang M."/>
            <person name="Chan C."/>
        </authorList>
    </citation>
    <scope>NUCLEOTIDE SEQUENCE [LARGE SCALE GENOMIC DNA]</scope>
</reference>
<dbReference type="Gene3D" id="1.25.40.10">
    <property type="entry name" value="Tetratricopeptide repeat domain"/>
    <property type="match status" value="1"/>
</dbReference>
<evidence type="ECO:0000313" key="5">
    <source>
        <dbReference type="Proteomes" id="UP001189429"/>
    </source>
</evidence>
<proteinExistence type="predicted"/>
<dbReference type="Pfam" id="PF13041">
    <property type="entry name" value="PPR_2"/>
    <property type="match status" value="1"/>
</dbReference>
<dbReference type="Pfam" id="PF13812">
    <property type="entry name" value="PPR_3"/>
    <property type="match status" value="1"/>
</dbReference>
<feature type="compositionally biased region" description="Low complexity" evidence="3">
    <location>
        <begin position="338"/>
        <end position="351"/>
    </location>
</feature>
<comment type="caution">
    <text evidence="4">The sequence shown here is derived from an EMBL/GenBank/DDBJ whole genome shotgun (WGS) entry which is preliminary data.</text>
</comment>
<dbReference type="InterPro" id="IPR002885">
    <property type="entry name" value="PPR_rpt"/>
</dbReference>
<feature type="repeat" description="PPR" evidence="2">
    <location>
        <begin position="140"/>
        <end position="174"/>
    </location>
</feature>
<sequence length="368" mass="39677">MNPVSQVRAQIAEAAQRRDWQAARGAFDAVEAPVTPVWEAILHAADRCERLADAEELFGRMQADRSCRLRVRSFNSMVNLNSRRGDVGRVEELLATMRAESIRPDAMLYSAILNGYARSGDVEAATRAWQEMLDAGIRPTSVSYVSLLNVLAEAKLPDLAVARVEEMSACGLVPQVQHWNAVLKACQRAPDSEAALRNLARMKESGARRPTWCPTRQCCWRWSAATRRAAGRPWTRSSRGWPGTASSPTLLRDAGHRAAGRGHYRGGPGGAAGGRPRRAGGRGQRLPRGWGPRRGALDQGRPPGRRGGGLTRWGGAPAALPTGSRCRRSRTAPTSGTAPRAPRSGSAPRPGAAGGHVRTLPPTPPHDL</sequence>
<dbReference type="Pfam" id="PF01535">
    <property type="entry name" value="PPR"/>
    <property type="match status" value="1"/>
</dbReference>
<evidence type="ECO:0000313" key="4">
    <source>
        <dbReference type="EMBL" id="CAK0833882.1"/>
    </source>
</evidence>
<dbReference type="Proteomes" id="UP001189429">
    <property type="component" value="Unassembled WGS sequence"/>
</dbReference>
<accession>A0ABN9SPU5</accession>
<name>A0ABN9SPU5_9DINO</name>
<organism evidence="4 5">
    <name type="scientific">Prorocentrum cordatum</name>
    <dbReference type="NCBI Taxonomy" id="2364126"/>
    <lineage>
        <taxon>Eukaryota</taxon>
        <taxon>Sar</taxon>
        <taxon>Alveolata</taxon>
        <taxon>Dinophyceae</taxon>
        <taxon>Prorocentrales</taxon>
        <taxon>Prorocentraceae</taxon>
        <taxon>Prorocentrum</taxon>
    </lineage>
</organism>
<gene>
    <name evidence="4" type="ORF">PCOR1329_LOCUS31449</name>
</gene>
<evidence type="ECO:0000256" key="1">
    <source>
        <dbReference type="ARBA" id="ARBA00022737"/>
    </source>
</evidence>
<dbReference type="PANTHER" id="PTHR47447:SF17">
    <property type="entry name" value="OS12G0638900 PROTEIN"/>
    <property type="match status" value="1"/>
</dbReference>
<dbReference type="NCBIfam" id="TIGR00756">
    <property type="entry name" value="PPR"/>
    <property type="match status" value="1"/>
</dbReference>
<dbReference type="EMBL" id="CAUYUJ010012403">
    <property type="protein sequence ID" value="CAK0833882.1"/>
    <property type="molecule type" value="Genomic_DNA"/>
</dbReference>
<feature type="region of interest" description="Disordered" evidence="3">
    <location>
        <begin position="231"/>
        <end position="368"/>
    </location>
</feature>
<feature type="repeat" description="PPR" evidence="2">
    <location>
        <begin position="70"/>
        <end position="104"/>
    </location>
</feature>